<accession>A0A133ZIV1</accession>
<protein>
    <recommendedName>
        <fullName evidence="4">YcxB-like protein domain-containing protein</fullName>
    </recommendedName>
</protein>
<proteinExistence type="predicted"/>
<dbReference type="Proteomes" id="UP000070394">
    <property type="component" value="Unassembled WGS sequence"/>
</dbReference>
<dbReference type="AlphaFoldDB" id="A0A133ZIV1"/>
<keyword evidence="1" id="KW-0812">Transmembrane</keyword>
<feature type="transmembrane region" description="Helical" evidence="1">
    <location>
        <begin position="26"/>
        <end position="44"/>
    </location>
</feature>
<comment type="caution">
    <text evidence="2">The sequence shown here is derived from an EMBL/GenBank/DDBJ whole genome shotgun (WGS) entry which is preliminary data.</text>
</comment>
<keyword evidence="3" id="KW-1185">Reference proteome</keyword>
<evidence type="ECO:0000256" key="1">
    <source>
        <dbReference type="SAM" id="Phobius"/>
    </source>
</evidence>
<organism evidence="2 3">
    <name type="scientific">Lachnoanaerobaculum saburreum</name>
    <dbReference type="NCBI Taxonomy" id="467210"/>
    <lineage>
        <taxon>Bacteria</taxon>
        <taxon>Bacillati</taxon>
        <taxon>Bacillota</taxon>
        <taxon>Clostridia</taxon>
        <taxon>Lachnospirales</taxon>
        <taxon>Lachnospiraceae</taxon>
        <taxon>Lachnoanaerobaculum</taxon>
    </lineage>
</organism>
<evidence type="ECO:0000313" key="3">
    <source>
        <dbReference type="Proteomes" id="UP000070394"/>
    </source>
</evidence>
<evidence type="ECO:0000313" key="2">
    <source>
        <dbReference type="EMBL" id="KXB55357.1"/>
    </source>
</evidence>
<dbReference type="STRING" id="467210.HMPREF1866_02162"/>
<dbReference type="EMBL" id="LSDA01000113">
    <property type="protein sequence ID" value="KXB55357.1"/>
    <property type="molecule type" value="Genomic_DNA"/>
</dbReference>
<name>A0A133ZIV1_9FIRM</name>
<dbReference type="OrthoDB" id="9792641at2"/>
<sequence>MNKIKIDMKLNAKDIWLFSMYHSNRGFLLIFNILFTVAMYYFMITTWNRIDIPRKILFLVMSNMFLIVQPAMLYLKSQKQARTDAIKAGLSISLNDEGIEVASGDEKVDFKWESGFRSRILPGIIVIYVDAIRGYLLPDRYTKDNKERIIAILKEKTRVSIF</sequence>
<dbReference type="RefSeq" id="WP_060931791.1">
    <property type="nucleotide sequence ID" value="NZ_KQ959840.1"/>
</dbReference>
<gene>
    <name evidence="2" type="ORF">HMPREF1866_02162</name>
</gene>
<dbReference type="PATRIC" id="fig|467210.3.peg.2140"/>
<evidence type="ECO:0008006" key="4">
    <source>
        <dbReference type="Google" id="ProtNLM"/>
    </source>
</evidence>
<keyword evidence="1" id="KW-1133">Transmembrane helix</keyword>
<keyword evidence="1" id="KW-0472">Membrane</keyword>
<reference evidence="3" key="1">
    <citation type="submission" date="2016-01" db="EMBL/GenBank/DDBJ databases">
        <authorList>
            <person name="Mitreva M."/>
            <person name="Pepin K.H."/>
            <person name="Mihindukulasuriya K.A."/>
            <person name="Fulton R."/>
            <person name="Fronick C."/>
            <person name="O'Laughlin M."/>
            <person name="Miner T."/>
            <person name="Herter B."/>
            <person name="Rosa B.A."/>
            <person name="Cordes M."/>
            <person name="Tomlinson C."/>
            <person name="Wollam A."/>
            <person name="Palsikar V.B."/>
            <person name="Mardis E.R."/>
            <person name="Wilson R.K."/>
        </authorList>
    </citation>
    <scope>NUCLEOTIDE SEQUENCE [LARGE SCALE GENOMIC DNA]</scope>
    <source>
        <strain evidence="3">DNF00896</strain>
    </source>
</reference>
<feature type="transmembrane region" description="Helical" evidence="1">
    <location>
        <begin position="56"/>
        <end position="75"/>
    </location>
</feature>